<reference evidence="2" key="1">
    <citation type="journal article" date="2017" name="bioRxiv">
        <title>Comparative analysis of the genomes of Stylophora pistillata and Acropora digitifera provides evidence for extensive differences between species of corals.</title>
        <authorList>
            <person name="Voolstra C.R."/>
            <person name="Li Y."/>
            <person name="Liew Y.J."/>
            <person name="Baumgarten S."/>
            <person name="Zoccola D."/>
            <person name="Flot J.-F."/>
            <person name="Tambutte S."/>
            <person name="Allemand D."/>
            <person name="Aranda M."/>
        </authorList>
    </citation>
    <scope>NUCLEOTIDE SEQUENCE [LARGE SCALE GENOMIC DNA]</scope>
</reference>
<name>A0A2B4S8H2_STYPI</name>
<evidence type="ECO:0000313" key="1">
    <source>
        <dbReference type="EMBL" id="PFX25100.1"/>
    </source>
</evidence>
<gene>
    <name evidence="1" type="ORF">AWC38_SpisGene10285</name>
</gene>
<dbReference type="Proteomes" id="UP000225706">
    <property type="component" value="Unassembled WGS sequence"/>
</dbReference>
<sequence length="104" mass="11480">MLEPLNSEFRPLPVCIHRHEFAPSDKTYKLATKSANRFPTVEKSSEVGAHQAKRQTISRALAVSSLSPIWGRPSTLVPNTIGTRCGVHLLLLTMELGLTVFLRG</sequence>
<comment type="caution">
    <text evidence="1">The sequence shown here is derived from an EMBL/GenBank/DDBJ whole genome shotgun (WGS) entry which is preliminary data.</text>
</comment>
<dbReference type="AlphaFoldDB" id="A0A2B4S8H2"/>
<protein>
    <submittedName>
        <fullName evidence="1">Uncharacterized protein</fullName>
    </submittedName>
</protein>
<dbReference type="EMBL" id="LSMT01000160">
    <property type="protein sequence ID" value="PFX25100.1"/>
    <property type="molecule type" value="Genomic_DNA"/>
</dbReference>
<proteinExistence type="predicted"/>
<keyword evidence="2" id="KW-1185">Reference proteome</keyword>
<organism evidence="1 2">
    <name type="scientific">Stylophora pistillata</name>
    <name type="common">Smooth cauliflower coral</name>
    <dbReference type="NCBI Taxonomy" id="50429"/>
    <lineage>
        <taxon>Eukaryota</taxon>
        <taxon>Metazoa</taxon>
        <taxon>Cnidaria</taxon>
        <taxon>Anthozoa</taxon>
        <taxon>Hexacorallia</taxon>
        <taxon>Scleractinia</taxon>
        <taxon>Astrocoeniina</taxon>
        <taxon>Pocilloporidae</taxon>
        <taxon>Stylophora</taxon>
    </lineage>
</organism>
<accession>A0A2B4S8H2</accession>
<evidence type="ECO:0000313" key="2">
    <source>
        <dbReference type="Proteomes" id="UP000225706"/>
    </source>
</evidence>